<comment type="similarity">
    <text evidence="1">Belongs to the RRF family.</text>
</comment>
<reference evidence="5 6" key="1">
    <citation type="journal article" date="2015" name="Nature">
        <title>rRNA introns, odd ribosomes, and small enigmatic genomes across a large radiation of phyla.</title>
        <authorList>
            <person name="Brown C.T."/>
            <person name="Hug L.A."/>
            <person name="Thomas B.C."/>
            <person name="Sharon I."/>
            <person name="Castelle C.J."/>
            <person name="Singh A."/>
            <person name="Wilkins M.J."/>
            <person name="Williams K.H."/>
            <person name="Banfield J.F."/>
        </authorList>
    </citation>
    <scope>NUCLEOTIDE SEQUENCE [LARGE SCALE GENOMIC DNA]</scope>
</reference>
<dbReference type="Pfam" id="PF01765">
    <property type="entry name" value="RRF"/>
    <property type="match status" value="1"/>
</dbReference>
<feature type="coiled-coil region" evidence="3">
    <location>
        <begin position="114"/>
        <end position="181"/>
    </location>
</feature>
<gene>
    <name evidence="5" type="ORF">UY67_C0029G0015</name>
</gene>
<keyword evidence="3" id="KW-0175">Coiled coil</keyword>
<dbReference type="CDD" id="cd00520">
    <property type="entry name" value="RRF"/>
    <property type="match status" value="1"/>
</dbReference>
<dbReference type="Gene3D" id="3.30.1360.40">
    <property type="match status" value="1"/>
</dbReference>
<dbReference type="GO" id="GO:0043023">
    <property type="term" value="F:ribosomal large subunit binding"/>
    <property type="evidence" value="ECO:0007669"/>
    <property type="project" value="TreeGrafter"/>
</dbReference>
<comment type="caution">
    <text evidence="5">The sequence shown here is derived from an EMBL/GenBank/DDBJ whole genome shotgun (WGS) entry which is preliminary data.</text>
</comment>
<evidence type="ECO:0000313" key="6">
    <source>
        <dbReference type="Proteomes" id="UP000034273"/>
    </source>
</evidence>
<dbReference type="EMBL" id="LCQW01000029">
    <property type="protein sequence ID" value="KKW23055.1"/>
    <property type="molecule type" value="Genomic_DNA"/>
</dbReference>
<dbReference type="SUPFAM" id="SSF55194">
    <property type="entry name" value="Ribosome recycling factor, RRF"/>
    <property type="match status" value="1"/>
</dbReference>
<dbReference type="InterPro" id="IPR036191">
    <property type="entry name" value="RRF_sf"/>
</dbReference>
<protein>
    <submittedName>
        <fullName evidence="5">Ribosome recycling factor</fullName>
    </submittedName>
</protein>
<dbReference type="InterPro" id="IPR002661">
    <property type="entry name" value="Ribosome_recyc_fac"/>
</dbReference>
<dbReference type="STRING" id="1618671.UY67_C0029G0015"/>
<evidence type="ECO:0000256" key="1">
    <source>
        <dbReference type="ARBA" id="ARBA00005912"/>
    </source>
</evidence>
<dbReference type="GO" id="GO:0006412">
    <property type="term" value="P:translation"/>
    <property type="evidence" value="ECO:0007669"/>
    <property type="project" value="UniProtKB-KW"/>
</dbReference>
<evidence type="ECO:0000259" key="4">
    <source>
        <dbReference type="Pfam" id="PF01765"/>
    </source>
</evidence>
<evidence type="ECO:0000256" key="3">
    <source>
        <dbReference type="SAM" id="Coils"/>
    </source>
</evidence>
<dbReference type="NCBIfam" id="TIGR00496">
    <property type="entry name" value="frr"/>
    <property type="match status" value="1"/>
</dbReference>
<feature type="domain" description="Ribosome recycling factor" evidence="4">
    <location>
        <begin position="21"/>
        <end position="182"/>
    </location>
</feature>
<dbReference type="Proteomes" id="UP000034273">
    <property type="component" value="Unassembled WGS sequence"/>
</dbReference>
<accession>A0A0G1WWX7</accession>
<dbReference type="AlphaFoldDB" id="A0A0G1WWX7"/>
<proteinExistence type="inferred from homology"/>
<evidence type="ECO:0000313" key="5">
    <source>
        <dbReference type="EMBL" id="KKW23055.1"/>
    </source>
</evidence>
<dbReference type="FunFam" id="3.30.1360.40:FF:000001">
    <property type="entry name" value="Ribosome-recycling factor"/>
    <property type="match status" value="1"/>
</dbReference>
<dbReference type="Gene3D" id="1.10.132.20">
    <property type="entry name" value="Ribosome-recycling factor"/>
    <property type="match status" value="1"/>
</dbReference>
<dbReference type="PANTHER" id="PTHR20982:SF3">
    <property type="entry name" value="MITOCHONDRIAL RIBOSOME RECYCLING FACTOR PSEUDO 1"/>
    <property type="match status" value="1"/>
</dbReference>
<organism evidence="5 6">
    <name type="scientific">Candidatus Kaiserbacteria bacterium GW2011_GWA2_52_12</name>
    <dbReference type="NCBI Taxonomy" id="1618671"/>
    <lineage>
        <taxon>Bacteria</taxon>
        <taxon>Candidatus Kaiseribacteriota</taxon>
    </lineage>
</organism>
<keyword evidence="2" id="KW-0648">Protein biosynthesis</keyword>
<dbReference type="PANTHER" id="PTHR20982">
    <property type="entry name" value="RIBOSOME RECYCLING FACTOR"/>
    <property type="match status" value="1"/>
</dbReference>
<sequence>MANYDFKNFDGNTTGAREWLAREYRGLRTGRASPAILDSISVSAYGSMMPLKQCANVGIEDARTLRISAYDASLIKDIERAIAAANLGVGTSSDGASVRVSFPELSSERRAQLVKVAKGKLEEARTTVRVARDEAWKEIQGREKEGTLTEDDKFRLKEELQKRIDKINEELEKAFESKEKEMAS</sequence>
<dbReference type="InterPro" id="IPR023584">
    <property type="entry name" value="Ribosome_recyc_fac_dom"/>
</dbReference>
<evidence type="ECO:0000256" key="2">
    <source>
        <dbReference type="ARBA" id="ARBA00022917"/>
    </source>
</evidence>
<name>A0A0G1WWX7_9BACT</name>